<name>A0A1L7WCT6_9HELO</name>
<sequence length="229" mass="25501">MNRQILSYIVADARPPPQLRCIAQTTRLHQCHGFSVRSSTTTPLLNFDDRQSDCAGQAQDWRSSRVEHVGVPGNEAADRAAKEATGHNPNTPRPSADPDSNHETQHPSNDERRMGAIVGSSQTRQRTLQDRSSARKKDAHHTYWHTQAISSVITQIRTGKISLRAYLHAINKAETDQCQCGYGPQTVRHILGNVETGPKNNTGCGQASYHVWTSNASSVARQWQYKQPR</sequence>
<dbReference type="EMBL" id="FJOG01000001">
    <property type="protein sequence ID" value="CZR50577.1"/>
    <property type="molecule type" value="Genomic_DNA"/>
</dbReference>
<evidence type="ECO:0000313" key="3">
    <source>
        <dbReference type="Proteomes" id="UP000184330"/>
    </source>
</evidence>
<accession>A0A1L7WCT6</accession>
<dbReference type="OrthoDB" id="3547074at2759"/>
<protein>
    <recommendedName>
        <fullName evidence="4">RNase H type-1 domain-containing protein</fullName>
    </recommendedName>
</protein>
<evidence type="ECO:0000256" key="1">
    <source>
        <dbReference type="SAM" id="MobiDB-lite"/>
    </source>
</evidence>
<feature type="compositionally biased region" description="Basic and acidic residues" evidence="1">
    <location>
        <begin position="127"/>
        <end position="136"/>
    </location>
</feature>
<proteinExistence type="predicted"/>
<organism evidence="2 3">
    <name type="scientific">Phialocephala subalpina</name>
    <dbReference type="NCBI Taxonomy" id="576137"/>
    <lineage>
        <taxon>Eukaryota</taxon>
        <taxon>Fungi</taxon>
        <taxon>Dikarya</taxon>
        <taxon>Ascomycota</taxon>
        <taxon>Pezizomycotina</taxon>
        <taxon>Leotiomycetes</taxon>
        <taxon>Helotiales</taxon>
        <taxon>Mollisiaceae</taxon>
        <taxon>Phialocephala</taxon>
        <taxon>Phialocephala fortinii species complex</taxon>
    </lineage>
</organism>
<gene>
    <name evidence="2" type="ORF">PAC_00451</name>
</gene>
<dbReference type="STRING" id="576137.A0A1L7WCT6"/>
<evidence type="ECO:0008006" key="4">
    <source>
        <dbReference type="Google" id="ProtNLM"/>
    </source>
</evidence>
<dbReference type="AlphaFoldDB" id="A0A1L7WCT6"/>
<evidence type="ECO:0000313" key="2">
    <source>
        <dbReference type="EMBL" id="CZR50577.1"/>
    </source>
</evidence>
<feature type="region of interest" description="Disordered" evidence="1">
    <location>
        <begin position="78"/>
        <end position="140"/>
    </location>
</feature>
<dbReference type="Proteomes" id="UP000184330">
    <property type="component" value="Unassembled WGS sequence"/>
</dbReference>
<reference evidence="2 3" key="1">
    <citation type="submission" date="2016-03" db="EMBL/GenBank/DDBJ databases">
        <authorList>
            <person name="Ploux O."/>
        </authorList>
    </citation>
    <scope>NUCLEOTIDE SEQUENCE [LARGE SCALE GENOMIC DNA]</scope>
    <source>
        <strain evidence="2 3">UAMH 11012</strain>
    </source>
</reference>
<keyword evidence="3" id="KW-1185">Reference proteome</keyword>
<feature type="compositionally biased region" description="Basic and acidic residues" evidence="1">
    <location>
        <begin position="99"/>
        <end position="114"/>
    </location>
</feature>